<reference evidence="2" key="3">
    <citation type="submission" date="2021-05" db="UniProtKB">
        <authorList>
            <consortium name="EnsemblPlants"/>
        </authorList>
    </citation>
    <scope>IDENTIFICATION</scope>
    <source>
        <strain evidence="2">cv. B73</strain>
    </source>
</reference>
<dbReference type="Proteomes" id="UP000007305">
    <property type="component" value="Chromosome 4"/>
</dbReference>
<dbReference type="Gramene" id="Zm00001eb169390_T001">
    <property type="protein sequence ID" value="Zm00001eb169390_P001"/>
    <property type="gene ID" value="Zm00001eb169390"/>
</dbReference>
<evidence type="ECO:0000313" key="2">
    <source>
        <dbReference type="EnsemblPlants" id="Zm00001eb169390_P001"/>
    </source>
</evidence>
<proteinExistence type="predicted"/>
<dbReference type="AlphaFoldDB" id="A0A804NLE5"/>
<reference evidence="2" key="2">
    <citation type="submission" date="2019-07" db="EMBL/GenBank/DDBJ databases">
        <authorList>
            <person name="Seetharam A."/>
            <person name="Woodhouse M."/>
            <person name="Cannon E."/>
        </authorList>
    </citation>
    <scope>NUCLEOTIDE SEQUENCE [LARGE SCALE GENOMIC DNA]</scope>
    <source>
        <strain evidence="2">cv. B73</strain>
    </source>
</reference>
<feature type="region of interest" description="Disordered" evidence="1">
    <location>
        <begin position="89"/>
        <end position="118"/>
    </location>
</feature>
<feature type="compositionally biased region" description="Polar residues" evidence="1">
    <location>
        <begin position="273"/>
        <end position="286"/>
    </location>
</feature>
<sequence length="320" mass="33265">MPNSPPPPRAAPTSARRQLTWCRYPMQEFTLKFKPRTPLPRPGFRAALAGFSLCRGGGARLSVNGSEAEGAEVGTGAGLAAGRRICQTGLDRPTATPPPPERPGLATHRRSGGAPASPRELLREHGALLTFRAGGRGLDVPDPDPDPPPAERLREKGQMLMFSSEPAPLEWECPPCFRFPAPSLRFSLSLSRSFSSAPGAGFLEKMSVQRLDPPPPPPVAVGRAVEVIEAGGGETVARRNASPGSGSGSATGTHWLMPLPMLLDAGFGVRTGSGRSTPPAKSSSAQEGEAAGLGWSGQNSNSGEEDALLLLLASAASMAA</sequence>
<evidence type="ECO:0000256" key="1">
    <source>
        <dbReference type="SAM" id="MobiDB-lite"/>
    </source>
</evidence>
<feature type="region of interest" description="Disordered" evidence="1">
    <location>
        <begin position="268"/>
        <end position="301"/>
    </location>
</feature>
<dbReference type="EnsemblPlants" id="Zm00001eb169390_T001">
    <property type="protein sequence ID" value="Zm00001eb169390_P001"/>
    <property type="gene ID" value="Zm00001eb169390"/>
</dbReference>
<evidence type="ECO:0000313" key="3">
    <source>
        <dbReference type="Proteomes" id="UP000007305"/>
    </source>
</evidence>
<name>A0A804NLE5_MAIZE</name>
<accession>A0A804NLE5</accession>
<organism evidence="2 3">
    <name type="scientific">Zea mays</name>
    <name type="common">Maize</name>
    <dbReference type="NCBI Taxonomy" id="4577"/>
    <lineage>
        <taxon>Eukaryota</taxon>
        <taxon>Viridiplantae</taxon>
        <taxon>Streptophyta</taxon>
        <taxon>Embryophyta</taxon>
        <taxon>Tracheophyta</taxon>
        <taxon>Spermatophyta</taxon>
        <taxon>Magnoliopsida</taxon>
        <taxon>Liliopsida</taxon>
        <taxon>Poales</taxon>
        <taxon>Poaceae</taxon>
        <taxon>PACMAD clade</taxon>
        <taxon>Panicoideae</taxon>
        <taxon>Andropogonodae</taxon>
        <taxon>Andropogoneae</taxon>
        <taxon>Tripsacinae</taxon>
        <taxon>Zea</taxon>
    </lineage>
</organism>
<feature type="region of interest" description="Disordered" evidence="1">
    <location>
        <begin position="132"/>
        <end position="152"/>
    </location>
</feature>
<reference evidence="3" key="1">
    <citation type="journal article" date="2009" name="Science">
        <title>The B73 maize genome: complexity, diversity, and dynamics.</title>
        <authorList>
            <person name="Schnable P.S."/>
            <person name="Ware D."/>
            <person name="Fulton R.S."/>
            <person name="Stein J.C."/>
            <person name="Wei F."/>
            <person name="Pasternak S."/>
            <person name="Liang C."/>
            <person name="Zhang J."/>
            <person name="Fulton L."/>
            <person name="Graves T.A."/>
            <person name="Minx P."/>
            <person name="Reily A.D."/>
            <person name="Courtney L."/>
            <person name="Kruchowski S.S."/>
            <person name="Tomlinson C."/>
            <person name="Strong C."/>
            <person name="Delehaunty K."/>
            <person name="Fronick C."/>
            <person name="Courtney B."/>
            <person name="Rock S.M."/>
            <person name="Belter E."/>
            <person name="Du F."/>
            <person name="Kim K."/>
            <person name="Abbott R.M."/>
            <person name="Cotton M."/>
            <person name="Levy A."/>
            <person name="Marchetto P."/>
            <person name="Ochoa K."/>
            <person name="Jackson S.M."/>
            <person name="Gillam B."/>
            <person name="Chen W."/>
            <person name="Yan L."/>
            <person name="Higginbotham J."/>
            <person name="Cardenas M."/>
            <person name="Waligorski J."/>
            <person name="Applebaum E."/>
            <person name="Phelps L."/>
            <person name="Falcone J."/>
            <person name="Kanchi K."/>
            <person name="Thane T."/>
            <person name="Scimone A."/>
            <person name="Thane N."/>
            <person name="Henke J."/>
            <person name="Wang T."/>
            <person name="Ruppert J."/>
            <person name="Shah N."/>
            <person name="Rotter K."/>
            <person name="Hodges J."/>
            <person name="Ingenthron E."/>
            <person name="Cordes M."/>
            <person name="Kohlberg S."/>
            <person name="Sgro J."/>
            <person name="Delgado B."/>
            <person name="Mead K."/>
            <person name="Chinwalla A."/>
            <person name="Leonard S."/>
            <person name="Crouse K."/>
            <person name="Collura K."/>
            <person name="Kudrna D."/>
            <person name="Currie J."/>
            <person name="He R."/>
            <person name="Angelova A."/>
            <person name="Rajasekar S."/>
            <person name="Mueller T."/>
            <person name="Lomeli R."/>
            <person name="Scara G."/>
            <person name="Ko A."/>
            <person name="Delaney K."/>
            <person name="Wissotski M."/>
            <person name="Lopez G."/>
            <person name="Campos D."/>
            <person name="Braidotti M."/>
            <person name="Ashley E."/>
            <person name="Golser W."/>
            <person name="Kim H."/>
            <person name="Lee S."/>
            <person name="Lin J."/>
            <person name="Dujmic Z."/>
            <person name="Kim W."/>
            <person name="Talag J."/>
            <person name="Zuccolo A."/>
            <person name="Fan C."/>
            <person name="Sebastian A."/>
            <person name="Kramer M."/>
            <person name="Spiegel L."/>
            <person name="Nascimento L."/>
            <person name="Zutavern T."/>
            <person name="Miller B."/>
            <person name="Ambroise C."/>
            <person name="Muller S."/>
            <person name="Spooner W."/>
            <person name="Narechania A."/>
            <person name="Ren L."/>
            <person name="Wei S."/>
            <person name="Kumari S."/>
            <person name="Faga B."/>
            <person name="Levy M.J."/>
            <person name="McMahan L."/>
            <person name="Van Buren P."/>
            <person name="Vaughn M.W."/>
            <person name="Ying K."/>
            <person name="Yeh C.-T."/>
            <person name="Emrich S.J."/>
            <person name="Jia Y."/>
            <person name="Kalyanaraman A."/>
            <person name="Hsia A.-P."/>
            <person name="Barbazuk W.B."/>
            <person name="Baucom R.S."/>
            <person name="Brutnell T.P."/>
            <person name="Carpita N.C."/>
            <person name="Chaparro C."/>
            <person name="Chia J.-M."/>
            <person name="Deragon J.-M."/>
            <person name="Estill J.C."/>
            <person name="Fu Y."/>
            <person name="Jeddeloh J.A."/>
            <person name="Han Y."/>
            <person name="Lee H."/>
            <person name="Li P."/>
            <person name="Lisch D.R."/>
            <person name="Liu S."/>
            <person name="Liu Z."/>
            <person name="Nagel D.H."/>
            <person name="McCann M.C."/>
            <person name="SanMiguel P."/>
            <person name="Myers A.M."/>
            <person name="Nettleton D."/>
            <person name="Nguyen J."/>
            <person name="Penning B.W."/>
            <person name="Ponnala L."/>
            <person name="Schneider K.L."/>
            <person name="Schwartz D.C."/>
            <person name="Sharma A."/>
            <person name="Soderlund C."/>
            <person name="Springer N.M."/>
            <person name="Sun Q."/>
            <person name="Wang H."/>
            <person name="Waterman M."/>
            <person name="Westerman R."/>
            <person name="Wolfgruber T.K."/>
            <person name="Yang L."/>
            <person name="Yu Y."/>
            <person name="Zhang L."/>
            <person name="Zhou S."/>
            <person name="Zhu Q."/>
            <person name="Bennetzen J.L."/>
            <person name="Dawe R.K."/>
            <person name="Jiang J."/>
            <person name="Jiang N."/>
            <person name="Presting G.G."/>
            <person name="Wessler S.R."/>
            <person name="Aluru S."/>
            <person name="Martienssen R.A."/>
            <person name="Clifton S.W."/>
            <person name="McCombie W.R."/>
            <person name="Wing R.A."/>
            <person name="Wilson R.K."/>
        </authorList>
    </citation>
    <scope>NUCLEOTIDE SEQUENCE [LARGE SCALE GENOMIC DNA]</scope>
    <source>
        <strain evidence="3">cv. B73</strain>
    </source>
</reference>
<protein>
    <submittedName>
        <fullName evidence="2">Uncharacterized protein</fullName>
    </submittedName>
</protein>
<keyword evidence="3" id="KW-1185">Reference proteome</keyword>
<dbReference type="InParanoid" id="A0A804NLE5"/>
<dbReference type="FunCoup" id="A0A804NLE5">
    <property type="interactions" value="473"/>
</dbReference>